<organism evidence="1 2">
    <name type="scientific">Intrasporangium calvum (strain ATCC 23552 / DSM 43043 / JCM 3097 / NBRC 12989 / NCIMB 10167 / NRRL B-3866 / 7 KIP)</name>
    <dbReference type="NCBI Taxonomy" id="710696"/>
    <lineage>
        <taxon>Bacteria</taxon>
        <taxon>Bacillati</taxon>
        <taxon>Actinomycetota</taxon>
        <taxon>Actinomycetes</taxon>
        <taxon>Micrococcales</taxon>
        <taxon>Intrasporangiaceae</taxon>
        <taxon>Intrasporangium</taxon>
    </lineage>
</organism>
<name>E6S7K1_INTC7</name>
<proteinExistence type="predicted"/>
<dbReference type="Proteomes" id="UP000008914">
    <property type="component" value="Chromosome"/>
</dbReference>
<dbReference type="STRING" id="710696.Intca_0347"/>
<reference evidence="1 2" key="1">
    <citation type="journal article" date="2010" name="Stand. Genomic Sci.">
        <title>Complete genome sequence of Intrasporangium calvum type strain (7 KIP).</title>
        <authorList>
            <person name="Del Rio T.G."/>
            <person name="Chertkov O."/>
            <person name="Yasawong M."/>
            <person name="Lucas S."/>
            <person name="Deshpande S."/>
            <person name="Cheng J.F."/>
            <person name="Detter C."/>
            <person name="Tapia R."/>
            <person name="Han C."/>
            <person name="Goodwin L."/>
            <person name="Pitluck S."/>
            <person name="Liolios K."/>
            <person name="Ivanova N."/>
            <person name="Mavromatis K."/>
            <person name="Pati A."/>
            <person name="Chen A."/>
            <person name="Palaniappan K."/>
            <person name="Land M."/>
            <person name="Hauser L."/>
            <person name="Chang Y.J."/>
            <person name="Jeffries C.D."/>
            <person name="Rohde M."/>
            <person name="Pukall R."/>
            <person name="Sikorski J."/>
            <person name="Goker M."/>
            <person name="Woyke T."/>
            <person name="Bristow J."/>
            <person name="Eisen J.A."/>
            <person name="Markowitz V."/>
            <person name="Hugenholtz P."/>
            <person name="Kyrpides N.C."/>
            <person name="Klenk H.P."/>
            <person name="Lapidus A."/>
        </authorList>
    </citation>
    <scope>NUCLEOTIDE SEQUENCE [LARGE SCALE GENOMIC DNA]</scope>
    <source>
        <strain evidence="2">ATCC 23552 / DSM 43043 / JCM 3097 / NBRC 12989 / 7 KIP</strain>
    </source>
</reference>
<keyword evidence="2" id="KW-1185">Reference proteome</keyword>
<dbReference type="KEGG" id="ica:Intca_0347"/>
<evidence type="ECO:0000313" key="2">
    <source>
        <dbReference type="Proteomes" id="UP000008914"/>
    </source>
</evidence>
<gene>
    <name evidence="1" type="ordered locus">Intca_0347</name>
</gene>
<sequence length="53" mass="5484">MNLHSTTGTEPERLTLPAADPTGVLLTHAPNEASPLTAEVRGWFVVSGGITLG</sequence>
<accession>E6S7K1</accession>
<evidence type="ECO:0000313" key="1">
    <source>
        <dbReference type="EMBL" id="ADU46896.1"/>
    </source>
</evidence>
<dbReference type="AlphaFoldDB" id="E6S7K1"/>
<protein>
    <submittedName>
        <fullName evidence="1">Uncharacterized protein</fullName>
    </submittedName>
</protein>
<dbReference type="HOGENOM" id="CLU_3062377_0_0_11"/>
<dbReference type="EMBL" id="CP002343">
    <property type="protein sequence ID" value="ADU46896.1"/>
    <property type="molecule type" value="Genomic_DNA"/>
</dbReference>